<organism evidence="1 2">
    <name type="scientific">Trifolium medium</name>
    <dbReference type="NCBI Taxonomy" id="97028"/>
    <lineage>
        <taxon>Eukaryota</taxon>
        <taxon>Viridiplantae</taxon>
        <taxon>Streptophyta</taxon>
        <taxon>Embryophyta</taxon>
        <taxon>Tracheophyta</taxon>
        <taxon>Spermatophyta</taxon>
        <taxon>Magnoliopsida</taxon>
        <taxon>eudicotyledons</taxon>
        <taxon>Gunneridae</taxon>
        <taxon>Pentapetalae</taxon>
        <taxon>rosids</taxon>
        <taxon>fabids</taxon>
        <taxon>Fabales</taxon>
        <taxon>Fabaceae</taxon>
        <taxon>Papilionoideae</taxon>
        <taxon>50 kb inversion clade</taxon>
        <taxon>NPAAA clade</taxon>
        <taxon>Hologalegina</taxon>
        <taxon>IRL clade</taxon>
        <taxon>Trifolieae</taxon>
        <taxon>Trifolium</taxon>
    </lineage>
</organism>
<name>A0A392P9Q3_9FABA</name>
<dbReference type="EMBL" id="LXQA010069149">
    <property type="protein sequence ID" value="MCI08472.1"/>
    <property type="molecule type" value="Genomic_DNA"/>
</dbReference>
<sequence length="237" mass="27160">MESLSTPVVNNPLNPLDLPPIATLGKSLIITGDVMKYNFCLLKLRSEKMVDFESLKVNDFDIEDLFVKQGWKRYFDMLNGPIYTTLVKEFWMKAQVFDEVSARMEEEELIRKDPTLKGKSREEMGLNPFSGTVIKSMLAGLEITISRAHLAKLLGVADFGKRISDYKSDIYYRQSIKKELYTDEKAAGTANCMKDKYIVLFKVLISNLIPRGGGTDTISWEHQHLLFFLMKEQKINL</sequence>
<reference evidence="1 2" key="1">
    <citation type="journal article" date="2018" name="Front. Plant Sci.">
        <title>Red Clover (Trifolium pratense) and Zigzag Clover (T. medium) - A Picture of Genomic Similarities and Differences.</title>
        <authorList>
            <person name="Dluhosova J."/>
            <person name="Istvanek J."/>
            <person name="Nedelnik J."/>
            <person name="Repkova J."/>
        </authorList>
    </citation>
    <scope>NUCLEOTIDE SEQUENCE [LARGE SCALE GENOMIC DNA]</scope>
    <source>
        <strain evidence="2">cv. 10/8</strain>
        <tissue evidence="1">Leaf</tissue>
    </source>
</reference>
<comment type="caution">
    <text evidence="1">The sequence shown here is derived from an EMBL/GenBank/DDBJ whole genome shotgun (WGS) entry which is preliminary data.</text>
</comment>
<keyword evidence="2" id="KW-1185">Reference proteome</keyword>
<feature type="non-terminal residue" evidence="1">
    <location>
        <position position="237"/>
    </location>
</feature>
<protein>
    <recommendedName>
        <fullName evidence="3">Cullin-like protein</fullName>
    </recommendedName>
</protein>
<evidence type="ECO:0000313" key="1">
    <source>
        <dbReference type="EMBL" id="MCI08472.1"/>
    </source>
</evidence>
<dbReference type="Proteomes" id="UP000265520">
    <property type="component" value="Unassembled WGS sequence"/>
</dbReference>
<dbReference type="AlphaFoldDB" id="A0A392P9Q3"/>
<evidence type="ECO:0008006" key="3">
    <source>
        <dbReference type="Google" id="ProtNLM"/>
    </source>
</evidence>
<accession>A0A392P9Q3</accession>
<proteinExistence type="predicted"/>
<evidence type="ECO:0000313" key="2">
    <source>
        <dbReference type="Proteomes" id="UP000265520"/>
    </source>
</evidence>